<dbReference type="SUPFAM" id="SSF55347">
    <property type="entry name" value="Glyceraldehyde-3-phosphate dehydrogenase-like, C-terminal domain"/>
    <property type="match status" value="1"/>
</dbReference>
<feature type="binding site" evidence="13">
    <location>
        <begin position="143"/>
        <end position="144"/>
    </location>
    <ligand>
        <name>(S)-2,3,4,5-tetrahydrodipicolinate</name>
        <dbReference type="ChEBI" id="CHEBI:16845"/>
    </ligand>
</feature>
<evidence type="ECO:0000256" key="5">
    <source>
        <dbReference type="ARBA" id="ARBA00022915"/>
    </source>
</evidence>
<evidence type="ECO:0000256" key="11">
    <source>
        <dbReference type="ARBA" id="ARBA00049080"/>
    </source>
</evidence>
<keyword evidence="6 13" id="KW-0560">Oxidoreductase</keyword>
<feature type="active site" description="Proton donor" evidence="13">
    <location>
        <position position="137"/>
    </location>
</feature>
<evidence type="ECO:0000256" key="2">
    <source>
        <dbReference type="ARBA" id="ARBA00022490"/>
    </source>
</evidence>
<reference evidence="16" key="1">
    <citation type="submission" date="2020-10" db="EMBL/GenBank/DDBJ databases">
        <title>Ca. Dormibacterota MAGs.</title>
        <authorList>
            <person name="Montgomery K."/>
        </authorList>
    </citation>
    <scope>NUCLEOTIDE SEQUENCE [LARGE SCALE GENOMIC DNA]</scope>
    <source>
        <strain evidence="16">SC8812_S17_10</strain>
    </source>
</reference>
<comment type="subunit">
    <text evidence="13">Homotetramer.</text>
</comment>
<comment type="catalytic activity">
    <reaction evidence="11 13">
        <text>(S)-2,3,4,5-tetrahydrodipicolinate + NADP(+) + H2O = (2S,4S)-4-hydroxy-2,3,4,5-tetrahydrodipicolinate + NADPH + H(+)</text>
        <dbReference type="Rhea" id="RHEA:35331"/>
        <dbReference type="ChEBI" id="CHEBI:15377"/>
        <dbReference type="ChEBI" id="CHEBI:15378"/>
        <dbReference type="ChEBI" id="CHEBI:16845"/>
        <dbReference type="ChEBI" id="CHEBI:57783"/>
        <dbReference type="ChEBI" id="CHEBI:58349"/>
        <dbReference type="ChEBI" id="CHEBI:67139"/>
        <dbReference type="EC" id="1.17.1.8"/>
    </reaction>
</comment>
<proteinExistence type="inferred from homology"/>
<dbReference type="Proteomes" id="UP000612893">
    <property type="component" value="Unassembled WGS sequence"/>
</dbReference>
<evidence type="ECO:0000256" key="6">
    <source>
        <dbReference type="ARBA" id="ARBA00023002"/>
    </source>
</evidence>
<comment type="function">
    <text evidence="13">Catalyzes the conversion of 4-hydroxy-tetrahydrodipicolinate (HTPA) to tetrahydrodipicolinate.</text>
</comment>
<evidence type="ECO:0000256" key="13">
    <source>
        <dbReference type="HAMAP-Rule" id="MF_00102"/>
    </source>
</evidence>
<keyword evidence="3 13" id="KW-0028">Amino-acid biosynthesis</keyword>
<organism evidence="16 17">
    <name type="scientific">Candidatus Nephthysia bennettiae</name>
    <dbReference type="NCBI Taxonomy" id="3127016"/>
    <lineage>
        <taxon>Bacteria</taxon>
        <taxon>Bacillati</taxon>
        <taxon>Candidatus Dormiibacterota</taxon>
        <taxon>Candidatus Dormibacteria</taxon>
        <taxon>Candidatus Dormibacterales</taxon>
        <taxon>Candidatus Dormibacteraceae</taxon>
        <taxon>Candidatus Nephthysia</taxon>
    </lineage>
</organism>
<evidence type="ECO:0000313" key="16">
    <source>
        <dbReference type="EMBL" id="MBJ7599909.1"/>
    </source>
</evidence>
<feature type="binding site" evidence="13">
    <location>
        <begin position="77"/>
        <end position="79"/>
    </location>
    <ligand>
        <name>NAD(+)</name>
        <dbReference type="ChEBI" id="CHEBI:57540"/>
    </ligand>
</feature>
<comment type="catalytic activity">
    <reaction evidence="12 13">
        <text>(S)-2,3,4,5-tetrahydrodipicolinate + NAD(+) + H2O = (2S,4S)-4-hydroxy-2,3,4,5-tetrahydrodipicolinate + NADH + H(+)</text>
        <dbReference type="Rhea" id="RHEA:35323"/>
        <dbReference type="ChEBI" id="CHEBI:15377"/>
        <dbReference type="ChEBI" id="CHEBI:15378"/>
        <dbReference type="ChEBI" id="CHEBI:16845"/>
        <dbReference type="ChEBI" id="CHEBI:57540"/>
        <dbReference type="ChEBI" id="CHEBI:57945"/>
        <dbReference type="ChEBI" id="CHEBI:67139"/>
        <dbReference type="EC" id="1.17.1.8"/>
    </reaction>
</comment>
<name>A0A934K6P6_9BACT</name>
<dbReference type="Pfam" id="PF05173">
    <property type="entry name" value="DapB_C"/>
    <property type="match status" value="1"/>
</dbReference>
<dbReference type="PANTHER" id="PTHR20836:SF0">
    <property type="entry name" value="4-HYDROXY-TETRAHYDRODIPICOLINATE REDUCTASE 1, CHLOROPLASTIC-RELATED"/>
    <property type="match status" value="1"/>
</dbReference>
<evidence type="ECO:0000256" key="10">
    <source>
        <dbReference type="ARBA" id="ARBA00038983"/>
    </source>
</evidence>
<evidence type="ECO:0000256" key="7">
    <source>
        <dbReference type="ARBA" id="ARBA00023027"/>
    </source>
</evidence>
<dbReference type="PANTHER" id="PTHR20836">
    <property type="entry name" value="DIHYDRODIPICOLINATE REDUCTASE"/>
    <property type="match status" value="1"/>
</dbReference>
<keyword evidence="8 13" id="KW-0457">Lysine biosynthesis</keyword>
<evidence type="ECO:0000313" key="17">
    <source>
        <dbReference type="Proteomes" id="UP000612893"/>
    </source>
</evidence>
<evidence type="ECO:0000259" key="14">
    <source>
        <dbReference type="Pfam" id="PF01113"/>
    </source>
</evidence>
<dbReference type="PROSITE" id="PS01298">
    <property type="entry name" value="DAPB"/>
    <property type="match status" value="1"/>
</dbReference>
<keyword evidence="7 13" id="KW-0520">NAD</keyword>
<dbReference type="Gene3D" id="3.30.360.10">
    <property type="entry name" value="Dihydrodipicolinate Reductase, domain 2"/>
    <property type="match status" value="1"/>
</dbReference>
<feature type="binding site" evidence="13">
    <location>
        <begin position="8"/>
        <end position="13"/>
    </location>
    <ligand>
        <name>NAD(+)</name>
        <dbReference type="ChEBI" id="CHEBI:57540"/>
    </ligand>
</feature>
<evidence type="ECO:0000256" key="3">
    <source>
        <dbReference type="ARBA" id="ARBA00022605"/>
    </source>
</evidence>
<dbReference type="GO" id="GO:0009089">
    <property type="term" value="P:lysine biosynthetic process via diaminopimelate"/>
    <property type="evidence" value="ECO:0007669"/>
    <property type="project" value="UniProtKB-UniRule"/>
</dbReference>
<comment type="subcellular location">
    <subcellularLocation>
        <location evidence="13">Cytoplasm</location>
    </subcellularLocation>
</comment>
<protein>
    <recommendedName>
        <fullName evidence="10 13">4-hydroxy-tetrahydrodipicolinate reductase</fullName>
        <shortName evidence="13">HTPA reductase</shortName>
        <ecNumber evidence="10 13">1.17.1.8</ecNumber>
    </recommendedName>
</protein>
<evidence type="ECO:0000256" key="9">
    <source>
        <dbReference type="ARBA" id="ARBA00037922"/>
    </source>
</evidence>
<dbReference type="PIRSF" id="PIRSF000161">
    <property type="entry name" value="DHPR"/>
    <property type="match status" value="1"/>
</dbReference>
<evidence type="ECO:0000256" key="8">
    <source>
        <dbReference type="ARBA" id="ARBA00023154"/>
    </source>
</evidence>
<feature type="binding site" evidence="13">
    <location>
        <begin position="103"/>
        <end position="106"/>
    </location>
    <ligand>
        <name>NAD(+)</name>
        <dbReference type="ChEBI" id="CHEBI:57540"/>
    </ligand>
</feature>
<feature type="domain" description="Dihydrodipicolinate reductase N-terminal" evidence="14">
    <location>
        <begin position="2"/>
        <end position="106"/>
    </location>
</feature>
<evidence type="ECO:0000256" key="1">
    <source>
        <dbReference type="ARBA" id="ARBA00006642"/>
    </source>
</evidence>
<dbReference type="SUPFAM" id="SSF51735">
    <property type="entry name" value="NAD(P)-binding Rossmann-fold domains"/>
    <property type="match status" value="1"/>
</dbReference>
<dbReference type="GO" id="GO:0008839">
    <property type="term" value="F:4-hydroxy-tetrahydrodipicolinate reductase"/>
    <property type="evidence" value="ECO:0007669"/>
    <property type="project" value="UniProtKB-UniRule"/>
</dbReference>
<evidence type="ECO:0000256" key="12">
    <source>
        <dbReference type="ARBA" id="ARBA00049396"/>
    </source>
</evidence>
<accession>A0A934K6P6</accession>
<dbReference type="InterPro" id="IPR000846">
    <property type="entry name" value="DapB_N"/>
</dbReference>
<keyword evidence="4 13" id="KW-0521">NADP</keyword>
<comment type="caution">
    <text evidence="13">Was originally thought to be a dihydrodipicolinate reductase (DHDPR), catalyzing the conversion of dihydrodipicolinate to tetrahydrodipicolinate. However, it was shown in E.coli that the substrate of the enzymatic reaction is not dihydrodipicolinate (DHDP) but in fact (2S,4S)-4-hydroxy-2,3,4,5-tetrahydrodipicolinic acid (HTPA), the product released by the DapA-catalyzed reaction.</text>
</comment>
<dbReference type="GO" id="GO:0050661">
    <property type="term" value="F:NADP binding"/>
    <property type="evidence" value="ECO:0007669"/>
    <property type="project" value="UniProtKB-UniRule"/>
</dbReference>
<dbReference type="GO" id="GO:0005737">
    <property type="term" value="C:cytoplasm"/>
    <property type="evidence" value="ECO:0007669"/>
    <property type="project" value="UniProtKB-SubCell"/>
</dbReference>
<dbReference type="EC" id="1.17.1.8" evidence="10 13"/>
<dbReference type="CDD" id="cd02274">
    <property type="entry name" value="DHDPR_N"/>
    <property type="match status" value="1"/>
</dbReference>
<comment type="caution">
    <text evidence="13">Lacks conserved residue(s) required for the propagation of feature annotation.</text>
</comment>
<gene>
    <name evidence="13" type="primary">dapB</name>
    <name evidence="16" type="ORF">JF922_17750</name>
</gene>
<dbReference type="EMBL" id="JAEKNR010000176">
    <property type="protein sequence ID" value="MBJ7599909.1"/>
    <property type="molecule type" value="Genomic_DNA"/>
</dbReference>
<feature type="active site" description="Proton donor/acceptor" evidence="13">
    <location>
        <position position="133"/>
    </location>
</feature>
<feature type="binding site" evidence="13">
    <location>
        <position position="134"/>
    </location>
    <ligand>
        <name>(S)-2,3,4,5-tetrahydrodipicolinate</name>
        <dbReference type="ChEBI" id="CHEBI:16845"/>
    </ligand>
</feature>
<dbReference type="GO" id="GO:0019877">
    <property type="term" value="P:diaminopimelate biosynthetic process"/>
    <property type="evidence" value="ECO:0007669"/>
    <property type="project" value="UniProtKB-UniRule"/>
</dbReference>
<dbReference type="InterPro" id="IPR022663">
    <property type="entry name" value="DapB_C"/>
</dbReference>
<dbReference type="FunFam" id="3.30.360.10:FF:000009">
    <property type="entry name" value="4-hydroxy-tetrahydrodipicolinate reductase"/>
    <property type="match status" value="1"/>
</dbReference>
<evidence type="ECO:0000259" key="15">
    <source>
        <dbReference type="Pfam" id="PF05173"/>
    </source>
</evidence>
<keyword evidence="5 13" id="KW-0220">Diaminopimelate biosynthesis</keyword>
<dbReference type="InterPro" id="IPR023940">
    <property type="entry name" value="DHDPR_bac"/>
</dbReference>
<comment type="caution">
    <text evidence="16">The sequence shown here is derived from an EMBL/GenBank/DDBJ whole genome shotgun (WGS) entry which is preliminary data.</text>
</comment>
<dbReference type="InterPro" id="IPR022664">
    <property type="entry name" value="DapB_N_CS"/>
</dbReference>
<comment type="similarity">
    <text evidence="1 13">Belongs to the DapB family.</text>
</comment>
<keyword evidence="2 13" id="KW-0963">Cytoplasm</keyword>
<dbReference type="InterPro" id="IPR036291">
    <property type="entry name" value="NAD(P)-bd_dom_sf"/>
</dbReference>
<dbReference type="Pfam" id="PF01113">
    <property type="entry name" value="DapB_N"/>
    <property type="match status" value="1"/>
</dbReference>
<sequence length="244" mass="25271">MIRVALAGHRGRTGGEVARALAAADDVDYVGGVGRGDDLAAFLESARPQVLVDFTHPSVALEHALAAVGRGVAPVVGTTGLAPDAVGRLEAACREAGVGGVVAPNFAVGAVLMMHLASIAAPYFDAVEVIEMHHAGKADAPSGTALATARRLSGRGKFSYNQPEKTPLQGTRGGVEGNVAVHSVRLPGLVADQEVLFGLPGQTLALTHRTTSREAFAPGVLLAVRQVAREPRFFRGLEELLDLH</sequence>
<keyword evidence="17" id="KW-1185">Reference proteome</keyword>
<feature type="domain" description="Dihydrodipicolinate reductase C-terminal" evidence="15">
    <location>
        <begin position="109"/>
        <end position="241"/>
    </location>
</feature>
<dbReference type="Gene3D" id="3.40.50.720">
    <property type="entry name" value="NAD(P)-binding Rossmann-like Domain"/>
    <property type="match status" value="1"/>
</dbReference>
<dbReference type="HAMAP" id="MF_00102">
    <property type="entry name" value="DapB"/>
    <property type="match status" value="1"/>
</dbReference>
<dbReference type="NCBIfam" id="TIGR00036">
    <property type="entry name" value="dapB"/>
    <property type="match status" value="1"/>
</dbReference>
<dbReference type="AlphaFoldDB" id="A0A934K6P6"/>
<dbReference type="GO" id="GO:0016726">
    <property type="term" value="F:oxidoreductase activity, acting on CH or CH2 groups, NAD or NADP as acceptor"/>
    <property type="evidence" value="ECO:0007669"/>
    <property type="project" value="UniProtKB-UniRule"/>
</dbReference>
<dbReference type="GO" id="GO:0051287">
    <property type="term" value="F:NAD binding"/>
    <property type="evidence" value="ECO:0007669"/>
    <property type="project" value="UniProtKB-UniRule"/>
</dbReference>
<evidence type="ECO:0000256" key="4">
    <source>
        <dbReference type="ARBA" id="ARBA00022857"/>
    </source>
</evidence>
<comment type="pathway">
    <text evidence="9 13">Amino-acid biosynthesis; L-lysine biosynthesis via DAP pathway; (S)-tetrahydrodipicolinate from L-aspartate: step 4/4.</text>
</comment>